<dbReference type="AlphaFoldDB" id="A0A495IFA9"/>
<dbReference type="PANTHER" id="PTHR36447:SF2">
    <property type="entry name" value="BETA-GALACTOSIDASE YESZ"/>
    <property type="match status" value="1"/>
</dbReference>
<reference evidence="11 12" key="1">
    <citation type="submission" date="2018-10" db="EMBL/GenBank/DDBJ databases">
        <title>Sequencing the genomes of 1000 actinobacteria strains.</title>
        <authorList>
            <person name="Klenk H.-P."/>
        </authorList>
    </citation>
    <scope>NUCLEOTIDE SEQUENCE [LARGE SCALE GENOMIC DNA]</scope>
    <source>
        <strain evidence="11 12">DSM 17894</strain>
    </source>
</reference>
<dbReference type="GO" id="GO:0004565">
    <property type="term" value="F:beta-galactosidase activity"/>
    <property type="evidence" value="ECO:0007669"/>
    <property type="project" value="UniProtKB-EC"/>
</dbReference>
<dbReference type="Gene3D" id="2.60.40.1180">
    <property type="entry name" value="Golgi alpha-mannosidase II"/>
    <property type="match status" value="1"/>
</dbReference>
<keyword evidence="6" id="KW-0862">Zinc</keyword>
<comment type="catalytic activity">
    <reaction evidence="1">
        <text>Hydrolysis of terminal non-reducing beta-D-galactose residues in beta-D-galactosides.</text>
        <dbReference type="EC" id="3.2.1.23"/>
    </reaction>
</comment>
<comment type="caution">
    <text evidence="11">The sequence shown here is derived from an EMBL/GenBank/DDBJ whole genome shotgun (WGS) entry which is preliminary data.</text>
</comment>
<evidence type="ECO:0000256" key="7">
    <source>
        <dbReference type="ARBA" id="ARBA00023295"/>
    </source>
</evidence>
<proteinExistence type="inferred from homology"/>
<organism evidence="11 12">
    <name type="scientific">Frondihabitans australicus</name>
    <dbReference type="NCBI Taxonomy" id="386892"/>
    <lineage>
        <taxon>Bacteria</taxon>
        <taxon>Bacillati</taxon>
        <taxon>Actinomycetota</taxon>
        <taxon>Actinomycetes</taxon>
        <taxon>Micrococcales</taxon>
        <taxon>Microbacteriaceae</taxon>
        <taxon>Frondihabitans</taxon>
    </lineage>
</organism>
<dbReference type="EMBL" id="RBKS01000001">
    <property type="protein sequence ID" value="RKR74449.1"/>
    <property type="molecule type" value="Genomic_DNA"/>
</dbReference>
<gene>
    <name evidence="11" type="ORF">C8E83_1562</name>
</gene>
<dbReference type="EC" id="3.2.1.23" evidence="3"/>
<dbReference type="Pfam" id="PF08532">
    <property type="entry name" value="Glyco_hydro_42M"/>
    <property type="match status" value="1"/>
</dbReference>
<dbReference type="InterPro" id="IPR013738">
    <property type="entry name" value="Beta_galactosidase_Trimer"/>
</dbReference>
<dbReference type="Proteomes" id="UP000280008">
    <property type="component" value="Unassembled WGS sequence"/>
</dbReference>
<dbReference type="InterPro" id="IPR013739">
    <property type="entry name" value="Beta_galactosidase_C"/>
</dbReference>
<evidence type="ECO:0000256" key="5">
    <source>
        <dbReference type="ARBA" id="ARBA00022801"/>
    </source>
</evidence>
<feature type="domain" description="Beta-galactosidase trimerisation" evidence="9">
    <location>
        <begin position="411"/>
        <end position="625"/>
    </location>
</feature>
<dbReference type="RefSeq" id="WP_121369193.1">
    <property type="nucleotide sequence ID" value="NZ_RBKS01000001.1"/>
</dbReference>
<dbReference type="CDD" id="cd03143">
    <property type="entry name" value="A4_beta-galactosidase_middle_domain"/>
    <property type="match status" value="1"/>
</dbReference>
<evidence type="ECO:0000256" key="1">
    <source>
        <dbReference type="ARBA" id="ARBA00001412"/>
    </source>
</evidence>
<evidence type="ECO:0000259" key="9">
    <source>
        <dbReference type="Pfam" id="PF08532"/>
    </source>
</evidence>
<dbReference type="GO" id="GO:0006012">
    <property type="term" value="P:galactose metabolic process"/>
    <property type="evidence" value="ECO:0007669"/>
    <property type="project" value="InterPro"/>
</dbReference>
<dbReference type="Gene3D" id="3.40.50.880">
    <property type="match status" value="1"/>
</dbReference>
<dbReference type="InterPro" id="IPR017853">
    <property type="entry name" value="GH"/>
</dbReference>
<dbReference type="GO" id="GO:0046872">
    <property type="term" value="F:metal ion binding"/>
    <property type="evidence" value="ECO:0007669"/>
    <property type="project" value="UniProtKB-KW"/>
</dbReference>
<dbReference type="InterPro" id="IPR013780">
    <property type="entry name" value="Glyco_hydro_b"/>
</dbReference>
<dbReference type="InterPro" id="IPR003476">
    <property type="entry name" value="Glyco_hydro_42"/>
</dbReference>
<evidence type="ECO:0000256" key="2">
    <source>
        <dbReference type="ARBA" id="ARBA00005940"/>
    </source>
</evidence>
<protein>
    <recommendedName>
        <fullName evidence="3">beta-galactosidase</fullName>
        <ecNumber evidence="3">3.2.1.23</ecNumber>
    </recommendedName>
</protein>
<feature type="domain" description="Glycoside hydrolase family 42 N-terminal" evidence="8">
    <location>
        <begin position="20"/>
        <end position="397"/>
    </location>
</feature>
<dbReference type="SUPFAM" id="SSF52317">
    <property type="entry name" value="Class I glutamine amidotransferase-like"/>
    <property type="match status" value="1"/>
</dbReference>
<keyword evidence="7" id="KW-0326">Glycosidase</keyword>
<accession>A0A495IFA9</accession>
<dbReference type="OrthoDB" id="9800974at2"/>
<sequence>MTLSPTPPSADERFLFGAAFYPEYRPENSPADDLDLMKAAGFTVIRVGESVWSTWEPRDGEFDLEWLRPTLDAAAERDISVILGTPTYAVPPWLQKLHPEIAAEPATGKPMNWGARQEIDYASPVFREYAERIIRKVVSTYASHPAVIGYQVDNEPGLVLFHNDHVFAGFLDRLRAKFGTPEALNEAWGLTYWSHRLTSFDDLWRPDGNSFPQYDLEWRRYQAELTDDFIHWQAGIVRDYSTPSQFVTTCIAYPRPAQDDVSLTAGLDVTAGNPYYDLQDGLDLVEPKAEPIGFAVSGVGPFFRQADRMWSSRQERFLVTETDAQSIGGHAYNLPGYPGQLKQAAYGLVSRGAKMIEYWHWQTLNDGFETYWGGVLPHSGKPGRVYDEVAELGHSLATVGPQLAGFTPDSDIALLYSNASKWALEFFSPLPSADHDMHGDPTAYHRIFDAFHTGIVESDRQALVIHDTQLPGLAAAAFAEAHPVLVVPALYSSDDATLAWLHDYVDAGGHLVLGIRSAYADERVRVRKLVAPPTFADAAGVHYDEYTNLRGPLGLTGDGSLALSPDARATEWADGVIADDAEVLATYDHPEIGRFAAITTRVAGSGRVTYVGTVPNPALAKDLATWLVPEPQSSGWSSSPAGRVTTVSGTASDWRIRFVFNWSRDEVTVDVPGDVIDAETGDSLEGPRSIVLPPRGVRILRHPAR</sequence>
<comment type="similarity">
    <text evidence="2">Belongs to the glycosyl hydrolase 42 family.</text>
</comment>
<dbReference type="Gene3D" id="3.20.20.80">
    <property type="entry name" value="Glycosidases"/>
    <property type="match status" value="1"/>
</dbReference>
<dbReference type="InterPro" id="IPR029062">
    <property type="entry name" value="Class_I_gatase-like"/>
</dbReference>
<evidence type="ECO:0000256" key="6">
    <source>
        <dbReference type="ARBA" id="ARBA00022833"/>
    </source>
</evidence>
<keyword evidence="12" id="KW-1185">Reference proteome</keyword>
<evidence type="ECO:0000313" key="12">
    <source>
        <dbReference type="Proteomes" id="UP000280008"/>
    </source>
</evidence>
<keyword evidence="4" id="KW-0479">Metal-binding</keyword>
<evidence type="ECO:0000259" key="10">
    <source>
        <dbReference type="Pfam" id="PF08533"/>
    </source>
</evidence>
<evidence type="ECO:0000259" key="8">
    <source>
        <dbReference type="Pfam" id="PF02449"/>
    </source>
</evidence>
<dbReference type="Pfam" id="PF02449">
    <property type="entry name" value="Glyco_hydro_42"/>
    <property type="match status" value="1"/>
</dbReference>
<dbReference type="InterPro" id="IPR013529">
    <property type="entry name" value="Glyco_hydro_42_N"/>
</dbReference>
<evidence type="ECO:0000256" key="4">
    <source>
        <dbReference type="ARBA" id="ARBA00022723"/>
    </source>
</evidence>
<dbReference type="SUPFAM" id="SSF51445">
    <property type="entry name" value="(Trans)glycosidases"/>
    <property type="match status" value="1"/>
</dbReference>
<keyword evidence="5" id="KW-0378">Hydrolase</keyword>
<dbReference type="PANTHER" id="PTHR36447">
    <property type="entry name" value="BETA-GALACTOSIDASE GANA"/>
    <property type="match status" value="1"/>
</dbReference>
<dbReference type="Pfam" id="PF08533">
    <property type="entry name" value="Glyco_hydro_42C"/>
    <property type="match status" value="1"/>
</dbReference>
<evidence type="ECO:0000313" key="11">
    <source>
        <dbReference type="EMBL" id="RKR74449.1"/>
    </source>
</evidence>
<feature type="domain" description="Beta-galactosidase C-terminal" evidence="10">
    <location>
        <begin position="650"/>
        <end position="701"/>
    </location>
</feature>
<dbReference type="GO" id="GO:0009341">
    <property type="term" value="C:beta-galactosidase complex"/>
    <property type="evidence" value="ECO:0007669"/>
    <property type="project" value="InterPro"/>
</dbReference>
<evidence type="ECO:0000256" key="3">
    <source>
        <dbReference type="ARBA" id="ARBA00012756"/>
    </source>
</evidence>
<name>A0A495IFA9_9MICO</name>